<dbReference type="EMBL" id="CP068393">
    <property type="protein sequence ID" value="QUC66874.1"/>
    <property type="molecule type" value="Genomic_DNA"/>
</dbReference>
<reference evidence="1" key="1">
    <citation type="submission" date="2021-01" db="EMBL/GenBank/DDBJ databases">
        <title>Complete genome sequence of Clostridiales bacterium R-7.</title>
        <authorList>
            <person name="Mahoney-Kurpe S.C."/>
            <person name="Palevich N."/>
            <person name="Koike S."/>
            <person name="Moon C.D."/>
            <person name="Attwood G.T."/>
        </authorList>
    </citation>
    <scope>NUCLEOTIDE SEQUENCE</scope>
    <source>
        <strain evidence="1">R-7</strain>
    </source>
</reference>
<gene>
    <name evidence="1" type="primary">ybaK</name>
    <name evidence="1" type="ORF">JYE49_13670</name>
</gene>
<evidence type="ECO:0000313" key="2">
    <source>
        <dbReference type="Proteomes" id="UP000682782"/>
    </source>
</evidence>
<organism evidence="1 2">
    <name type="scientific">Aristaeella hokkaidonensis</name>
    <dbReference type="NCBI Taxonomy" id="3046382"/>
    <lineage>
        <taxon>Bacteria</taxon>
        <taxon>Bacillati</taxon>
        <taxon>Bacillota</taxon>
        <taxon>Clostridia</taxon>
        <taxon>Eubacteriales</taxon>
        <taxon>Aristaeellaceae</taxon>
        <taxon>Aristaeella</taxon>
    </lineage>
</organism>
<proteinExistence type="predicted"/>
<accession>A0AC61N691</accession>
<name>A0AC61N691_9FIRM</name>
<evidence type="ECO:0000313" key="1">
    <source>
        <dbReference type="EMBL" id="QUC66874.1"/>
    </source>
</evidence>
<sequence length="157" mass="16887">MGKQDKTNCMRVLDSKKIAYSAHLYEADPTLTGEDIAHLLNEEPSQVFKTLVTVGKPQKYYVFVIPVNAELNLKKAAAAAGEKSVSMIPQRDLLPLTGYVHGGCSPIGMKKHFPSFIDESASGLSRIFVSAGRVGCQVELSPADLIQIASLTPAALI</sequence>
<dbReference type="Proteomes" id="UP000682782">
    <property type="component" value="Chromosome"/>
</dbReference>
<keyword evidence="2" id="KW-1185">Reference proteome</keyword>
<protein>
    <submittedName>
        <fullName evidence="1">Cys-tRNA(Pro) deacylase</fullName>
    </submittedName>
</protein>